<feature type="transmembrane region" description="Helical" evidence="1">
    <location>
        <begin position="15"/>
        <end position="36"/>
    </location>
</feature>
<organism evidence="2 3">
    <name type="scientific">Rhodonellum ikkaensis</name>
    <dbReference type="NCBI Taxonomy" id="336829"/>
    <lineage>
        <taxon>Bacteria</taxon>
        <taxon>Pseudomonadati</taxon>
        <taxon>Bacteroidota</taxon>
        <taxon>Cytophagia</taxon>
        <taxon>Cytophagales</taxon>
        <taxon>Cytophagaceae</taxon>
        <taxon>Rhodonellum</taxon>
    </lineage>
</organism>
<dbReference type="EMBL" id="FNQC01000002">
    <property type="protein sequence ID" value="SDY73337.1"/>
    <property type="molecule type" value="Genomic_DNA"/>
</dbReference>
<keyword evidence="1" id="KW-1133">Transmembrane helix</keyword>
<gene>
    <name evidence="2" type="ORF">SAMN05444412_102402</name>
</gene>
<dbReference type="Proteomes" id="UP000199663">
    <property type="component" value="Unassembled WGS sequence"/>
</dbReference>
<evidence type="ECO:0000313" key="2">
    <source>
        <dbReference type="EMBL" id="SDY73337.1"/>
    </source>
</evidence>
<reference evidence="2 3" key="1">
    <citation type="submission" date="2016-10" db="EMBL/GenBank/DDBJ databases">
        <authorList>
            <person name="Varghese N."/>
            <person name="Submissions S."/>
        </authorList>
    </citation>
    <scope>NUCLEOTIDE SEQUENCE [LARGE SCALE GENOMIC DNA]</scope>
    <source>
        <strain evidence="2 3">DSM 17997</strain>
    </source>
</reference>
<keyword evidence="1" id="KW-0812">Transmembrane</keyword>
<proteinExistence type="predicted"/>
<keyword evidence="3" id="KW-1185">Reference proteome</keyword>
<comment type="caution">
    <text evidence="2">The sequence shown here is derived from an EMBL/GenBank/DDBJ whole genome shotgun (WGS) entry which is preliminary data.</text>
</comment>
<evidence type="ECO:0000256" key="1">
    <source>
        <dbReference type="SAM" id="Phobius"/>
    </source>
</evidence>
<accession>A0A1H3M9B5</accession>
<keyword evidence="1" id="KW-0472">Membrane</keyword>
<protein>
    <submittedName>
        <fullName evidence="2">Uncharacterized protein</fullName>
    </submittedName>
</protein>
<evidence type="ECO:0000313" key="3">
    <source>
        <dbReference type="Proteomes" id="UP000199663"/>
    </source>
</evidence>
<sequence>MILVNDFNITGHNILLWQAINLGLILIVLFGIWKIYRAITKTKN</sequence>
<name>A0A1H3M9B5_9BACT</name>